<evidence type="ECO:0000313" key="2">
    <source>
        <dbReference type="EMBL" id="KAK5995084.1"/>
    </source>
</evidence>
<comment type="caution">
    <text evidence="2">The sequence shown here is derived from an EMBL/GenBank/DDBJ whole genome shotgun (WGS) entry which is preliminary data.</text>
</comment>
<evidence type="ECO:0008006" key="4">
    <source>
        <dbReference type="Google" id="ProtNLM"/>
    </source>
</evidence>
<dbReference type="PANTHER" id="PTHR39697:SF1">
    <property type="entry name" value="RICIN B LECTIN DOMAIN-CONTAINING PROTEIN"/>
    <property type="match status" value="1"/>
</dbReference>
<protein>
    <recommendedName>
        <fullName evidence="4">JmjC domain-containing protein</fullName>
    </recommendedName>
</protein>
<dbReference type="Proteomes" id="UP001338125">
    <property type="component" value="Unassembled WGS sequence"/>
</dbReference>
<sequence length="249" mass="28597">MTIPKREPTDDEDDDGMTPDASTCGYTMYTPAPTEPDTANTNGGDVYTTASSHNYIDSYRGFTANDYYYNYIDDYKTRTANNYYNYIDNHKVQAANNYYNYINNHKVQIINNYYNYINNPLAWQHLSNPCKGHRPCHLQKQPGGLYMCDVGKAKAKYHTWLCVEKEGYLGFMHPPSGSYMGHDNNEHMVAEALVHQGWELITVRQHPNGGHLMMMPFWSHALKTVGIDDNGVNVVLRRHGTTTWEFVKV</sequence>
<name>A0ABR0SSJ8_9HYPO</name>
<organism evidence="2 3">
    <name type="scientific">Cladobotryum mycophilum</name>
    <dbReference type="NCBI Taxonomy" id="491253"/>
    <lineage>
        <taxon>Eukaryota</taxon>
        <taxon>Fungi</taxon>
        <taxon>Dikarya</taxon>
        <taxon>Ascomycota</taxon>
        <taxon>Pezizomycotina</taxon>
        <taxon>Sordariomycetes</taxon>
        <taxon>Hypocreomycetidae</taxon>
        <taxon>Hypocreales</taxon>
        <taxon>Hypocreaceae</taxon>
        <taxon>Cladobotryum</taxon>
    </lineage>
</organism>
<reference evidence="2 3" key="1">
    <citation type="submission" date="2024-01" db="EMBL/GenBank/DDBJ databases">
        <title>Complete genome of Cladobotryum mycophilum ATHUM6906.</title>
        <authorList>
            <person name="Christinaki A.C."/>
            <person name="Myridakis A.I."/>
            <person name="Kouvelis V.N."/>
        </authorList>
    </citation>
    <scope>NUCLEOTIDE SEQUENCE [LARGE SCALE GENOMIC DNA]</scope>
    <source>
        <strain evidence="2 3">ATHUM6906</strain>
    </source>
</reference>
<evidence type="ECO:0000313" key="3">
    <source>
        <dbReference type="Proteomes" id="UP001338125"/>
    </source>
</evidence>
<gene>
    <name evidence="2" type="ORF">PT974_03477</name>
</gene>
<dbReference type="EMBL" id="JAVFKD010000004">
    <property type="protein sequence ID" value="KAK5995084.1"/>
    <property type="molecule type" value="Genomic_DNA"/>
</dbReference>
<feature type="region of interest" description="Disordered" evidence="1">
    <location>
        <begin position="1"/>
        <end position="20"/>
    </location>
</feature>
<accession>A0ABR0SSJ8</accession>
<evidence type="ECO:0000256" key="1">
    <source>
        <dbReference type="SAM" id="MobiDB-lite"/>
    </source>
</evidence>
<proteinExistence type="predicted"/>
<keyword evidence="3" id="KW-1185">Reference proteome</keyword>
<dbReference type="PANTHER" id="PTHR39697">
    <property type="entry name" value="RICIN B LECTIN DOMAIN-CONTAINING PROTEIN-RELATED"/>
    <property type="match status" value="1"/>
</dbReference>